<feature type="transmembrane region" description="Helical" evidence="1">
    <location>
        <begin position="39"/>
        <end position="55"/>
    </location>
</feature>
<organism evidence="2">
    <name type="scientific">uncultured Mycobacterium sp</name>
    <dbReference type="NCBI Taxonomy" id="171292"/>
    <lineage>
        <taxon>Bacteria</taxon>
        <taxon>Bacillati</taxon>
        <taxon>Actinomycetota</taxon>
        <taxon>Actinomycetes</taxon>
        <taxon>Mycobacteriales</taxon>
        <taxon>Mycobacteriaceae</taxon>
        <taxon>Mycobacterium</taxon>
        <taxon>environmental samples</taxon>
    </lineage>
</organism>
<evidence type="ECO:0000313" key="2">
    <source>
        <dbReference type="EMBL" id="SBS77123.1"/>
    </source>
</evidence>
<evidence type="ECO:0000256" key="1">
    <source>
        <dbReference type="SAM" id="Phobius"/>
    </source>
</evidence>
<accession>A0A1Y5PEQ6</accession>
<sequence length="98" mass="10343">MDAVGALSFLLIAIAGVAALGGYIAGVVRQRNKRRAGRYFVLGVVTGFIGATVVGRRRGVGAFAPVARRLVLPRRSDNPLTVAALQLRRGLSRTGISR</sequence>
<protein>
    <submittedName>
        <fullName evidence="2">Uncharacterized protein</fullName>
    </submittedName>
</protein>
<feature type="transmembrane region" description="Helical" evidence="1">
    <location>
        <begin position="6"/>
        <end position="27"/>
    </location>
</feature>
<gene>
    <name evidence="2" type="ORF">MHPYR_40125</name>
</gene>
<keyword evidence="1" id="KW-0472">Membrane</keyword>
<keyword evidence="1" id="KW-0812">Transmembrane</keyword>
<dbReference type="AlphaFoldDB" id="A0A1Y5PEQ6"/>
<proteinExistence type="predicted"/>
<name>A0A1Y5PEQ6_9MYCO</name>
<keyword evidence="1" id="KW-1133">Transmembrane helix</keyword>
<reference evidence="2" key="1">
    <citation type="submission" date="2016-03" db="EMBL/GenBank/DDBJ databases">
        <authorList>
            <person name="Ploux O."/>
        </authorList>
    </citation>
    <scope>NUCLEOTIDE SEQUENCE</scope>
    <source>
        <strain evidence="2">UC10</strain>
    </source>
</reference>
<dbReference type="EMBL" id="FLQS01000034">
    <property type="protein sequence ID" value="SBS77123.1"/>
    <property type="molecule type" value="Genomic_DNA"/>
</dbReference>